<accession>E6K8H7</accession>
<reference evidence="2 3" key="1">
    <citation type="submission" date="2010-10" db="EMBL/GenBank/DDBJ databases">
        <authorList>
            <person name="Muzny D."/>
            <person name="Qin X."/>
            <person name="Deng J."/>
            <person name="Jiang H."/>
            <person name="Liu Y."/>
            <person name="Qu J."/>
            <person name="Song X.-Z."/>
            <person name="Zhang L."/>
            <person name="Thornton R."/>
            <person name="Coyle M."/>
            <person name="Francisco L."/>
            <person name="Jackson L."/>
            <person name="Javaid M."/>
            <person name="Korchina V."/>
            <person name="Kovar C."/>
            <person name="Mata R."/>
            <person name="Mathew T."/>
            <person name="Ngo R."/>
            <person name="Nguyen L."/>
            <person name="Nguyen N."/>
            <person name="Okwuonu G."/>
            <person name="Ongeri F."/>
            <person name="Pham C."/>
            <person name="Simmons D."/>
            <person name="Wilczek-Boney K."/>
            <person name="Hale W."/>
            <person name="Jakkamsetti A."/>
            <person name="Pham P."/>
            <person name="Ruth R."/>
            <person name="San Lucas F."/>
            <person name="Warren J."/>
            <person name="Zhang J."/>
            <person name="Zhao Z."/>
            <person name="Zhou C."/>
            <person name="Zhu D."/>
            <person name="Lee S."/>
            <person name="Bess C."/>
            <person name="Blankenburg K."/>
            <person name="Forbes L."/>
            <person name="Fu Q."/>
            <person name="Gubbala S."/>
            <person name="Hirani K."/>
            <person name="Jayaseelan J.C."/>
            <person name="Lara F."/>
            <person name="Munidasa M."/>
            <person name="Palculict T."/>
            <person name="Patil S."/>
            <person name="Pu L.-L."/>
            <person name="Saada N."/>
            <person name="Tang L."/>
            <person name="Weissenberger G."/>
            <person name="Zhu Y."/>
            <person name="Hemphill L."/>
            <person name="Shang Y."/>
            <person name="Youmans B."/>
            <person name="Ayvaz T."/>
            <person name="Ross M."/>
            <person name="Santibanez J."/>
            <person name="Aqrawi P."/>
            <person name="Gross S."/>
            <person name="Joshi V."/>
            <person name="Fowler G."/>
            <person name="Nazareth L."/>
            <person name="Reid J."/>
            <person name="Worley K."/>
            <person name="Petrosino J."/>
            <person name="Highlander S."/>
            <person name="Gibbs R."/>
        </authorList>
    </citation>
    <scope>NUCLEOTIDE SEQUENCE [LARGE SCALE GENOMIC DNA]</scope>
    <source>
        <strain evidence="2 3">ATCC 33574</strain>
    </source>
</reference>
<evidence type="ECO:0000256" key="1">
    <source>
        <dbReference type="SAM" id="Phobius"/>
    </source>
</evidence>
<feature type="transmembrane region" description="Helical" evidence="1">
    <location>
        <begin position="12"/>
        <end position="32"/>
    </location>
</feature>
<dbReference type="InterPro" id="IPR011990">
    <property type="entry name" value="TPR-like_helical_dom_sf"/>
</dbReference>
<proteinExistence type="predicted"/>
<dbReference type="STRING" id="873513.HMPREF6485_1914"/>
<keyword evidence="1" id="KW-0812">Transmembrane</keyword>
<keyword evidence="1" id="KW-1133">Transmembrane helix</keyword>
<keyword evidence="3" id="KW-1185">Reference proteome</keyword>
<dbReference type="AlphaFoldDB" id="E6K8H7"/>
<dbReference type="eggNOG" id="ENOG5033GJ0">
    <property type="taxonomic scope" value="Bacteria"/>
</dbReference>
<dbReference type="Gene3D" id="1.25.40.10">
    <property type="entry name" value="Tetratricopeptide repeat domain"/>
    <property type="match status" value="1"/>
</dbReference>
<protein>
    <submittedName>
        <fullName evidence="2">Uncharacterized protein</fullName>
    </submittedName>
</protein>
<gene>
    <name evidence="2" type="ORF">HMPREF6485_1914</name>
</gene>
<dbReference type="EMBL" id="AEPD01000029">
    <property type="protein sequence ID" value="EFU30137.1"/>
    <property type="molecule type" value="Genomic_DNA"/>
</dbReference>
<name>E6K8H7_9BACT</name>
<evidence type="ECO:0000313" key="3">
    <source>
        <dbReference type="Proteomes" id="UP000003112"/>
    </source>
</evidence>
<dbReference type="Proteomes" id="UP000003112">
    <property type="component" value="Unassembled WGS sequence"/>
</dbReference>
<sequence length="297" mass="34184">MTDNTPKKKSHAALIAAFIIALAICGVCFYFYNQAKDNKEHEAYEYAMTSNDPMVLQSYLDTYRADAPEEHIDSIQSHLAMLRQQDQEWTNVLVSGSKAALEDYLAKHPDTPHRGEINNKLDSLDWVDAQRQNTVDAYQEYLNSHPEGAHIDEAAENIKKVKSKEVQPEERARLNDLFRKFFQSINSRNEDRLTDQVEDVLASFLGKDGATKSDVISFMHKIYKEDVTNMNWHLANDYTIQKREVGEDEYEYQVQFSAKQNVEYSDASKNSETRYKITATVSPQMKISSFNMVKIVE</sequence>
<dbReference type="HOGENOM" id="CLU_056169_0_0_10"/>
<evidence type="ECO:0000313" key="2">
    <source>
        <dbReference type="EMBL" id="EFU30137.1"/>
    </source>
</evidence>
<organism evidence="2 3">
    <name type="scientific">Segatella buccae ATCC 33574</name>
    <dbReference type="NCBI Taxonomy" id="873513"/>
    <lineage>
        <taxon>Bacteria</taxon>
        <taxon>Pseudomonadati</taxon>
        <taxon>Bacteroidota</taxon>
        <taxon>Bacteroidia</taxon>
        <taxon>Bacteroidales</taxon>
        <taxon>Prevotellaceae</taxon>
        <taxon>Segatella</taxon>
    </lineage>
</organism>
<comment type="caution">
    <text evidence="2">The sequence shown here is derived from an EMBL/GenBank/DDBJ whole genome shotgun (WGS) entry which is preliminary data.</text>
</comment>
<keyword evidence="1" id="KW-0472">Membrane</keyword>